<dbReference type="EMBL" id="CABVIH010000001">
    <property type="protein sequence ID" value="VVO51793.1"/>
    <property type="molecule type" value="Genomic_DNA"/>
</dbReference>
<reference evidence="1 2" key="1">
    <citation type="submission" date="2019-09" db="EMBL/GenBank/DDBJ databases">
        <authorList>
            <person name="Chandra G."/>
            <person name="Truman W A."/>
        </authorList>
    </citation>
    <scope>NUCLEOTIDE SEQUENCE [LARGE SCALE GENOMIC DNA]</scope>
    <source>
        <strain evidence="1">PS880</strain>
    </source>
</reference>
<evidence type="ECO:0000313" key="2">
    <source>
        <dbReference type="Proteomes" id="UP000375525"/>
    </source>
</evidence>
<proteinExistence type="predicted"/>
<protein>
    <submittedName>
        <fullName evidence="1">Uncharacterized protein</fullName>
    </submittedName>
</protein>
<dbReference type="Proteomes" id="UP000375525">
    <property type="component" value="Unassembled WGS sequence"/>
</dbReference>
<gene>
    <name evidence="1" type="ORF">PS880_00344</name>
</gene>
<sequence length="212" mass="23622">MRKLPVASPADGRGNAQRHMSCLAKVRERCGGCALLGTVRARVTLGQVHGAFGEKSAHLGQLYCPRNYQKRAERHEPSARPESSRPYLTRVDMRNPWRPVKLVSECLGVARSRLTVRIKQSASPKVRRSRPVNDLPKVVSETAALLTPYMGHYTHLTERLPPNVRNISPTLLLLETLRSDLLTNLNFLLHPIVMAHSLLPPLVPATDVIPDI</sequence>
<name>A0A5E7GSV7_PSEFL</name>
<evidence type="ECO:0000313" key="1">
    <source>
        <dbReference type="EMBL" id="VVO51793.1"/>
    </source>
</evidence>
<accession>A0A5E7GSV7</accession>
<dbReference type="AlphaFoldDB" id="A0A5E7GSV7"/>
<organism evidence="1 2">
    <name type="scientific">Pseudomonas fluorescens</name>
    <dbReference type="NCBI Taxonomy" id="294"/>
    <lineage>
        <taxon>Bacteria</taxon>
        <taxon>Pseudomonadati</taxon>
        <taxon>Pseudomonadota</taxon>
        <taxon>Gammaproteobacteria</taxon>
        <taxon>Pseudomonadales</taxon>
        <taxon>Pseudomonadaceae</taxon>
        <taxon>Pseudomonas</taxon>
    </lineage>
</organism>